<dbReference type="InterPro" id="IPR036388">
    <property type="entry name" value="WH-like_DNA-bd_sf"/>
</dbReference>
<accession>A0ABS3HLS5</accession>
<organism evidence="1 2">
    <name type="scientific">Candidatus Enterococcus murrayae</name>
    <dbReference type="NCBI Taxonomy" id="2815321"/>
    <lineage>
        <taxon>Bacteria</taxon>
        <taxon>Bacillati</taxon>
        <taxon>Bacillota</taxon>
        <taxon>Bacilli</taxon>
        <taxon>Lactobacillales</taxon>
        <taxon>Enterococcaceae</taxon>
        <taxon>Enterococcus</taxon>
    </lineage>
</organism>
<keyword evidence="2" id="KW-1185">Reference proteome</keyword>
<dbReference type="Proteomes" id="UP000664495">
    <property type="component" value="Unassembled WGS sequence"/>
</dbReference>
<evidence type="ECO:0000313" key="2">
    <source>
        <dbReference type="Proteomes" id="UP000664495"/>
    </source>
</evidence>
<reference evidence="1 2" key="1">
    <citation type="submission" date="2021-03" db="EMBL/GenBank/DDBJ databases">
        <title>Enterococcal diversity collection.</title>
        <authorList>
            <person name="Gilmore M.S."/>
            <person name="Schwartzman J."/>
            <person name="Van Tyne D."/>
            <person name="Martin M."/>
            <person name="Earl A.M."/>
            <person name="Manson A.L."/>
            <person name="Straub T."/>
            <person name="Salamzade R."/>
            <person name="Saavedra J."/>
            <person name="Lebreton F."/>
            <person name="Prichula J."/>
            <person name="Schaufler K."/>
            <person name="Gaca A."/>
            <person name="Sgardioli B."/>
            <person name="Wagenaar J."/>
            <person name="Strong T."/>
        </authorList>
    </citation>
    <scope>NUCLEOTIDE SEQUENCE [LARGE SCALE GENOMIC DNA]</scope>
    <source>
        <strain evidence="1 2">MJM16</strain>
    </source>
</reference>
<dbReference type="InterPro" id="IPR002514">
    <property type="entry name" value="Transposase_8"/>
</dbReference>
<dbReference type="RefSeq" id="WP_207109655.1">
    <property type="nucleotide sequence ID" value="NZ_JAFLVR010000043.1"/>
</dbReference>
<sequence length="66" mass="7826">MSKRSRYSPEEKYQVISEVMDGHYSLNSVAKRYSLSWAMIKEWIHKYDDEIEGLKKLQRGIGKIMS</sequence>
<comment type="caution">
    <text evidence="1">The sequence shown here is derived from an EMBL/GenBank/DDBJ whole genome shotgun (WGS) entry which is preliminary data.</text>
</comment>
<proteinExistence type="predicted"/>
<gene>
    <name evidence="1" type="ORF">JZO85_16705</name>
</gene>
<protein>
    <submittedName>
        <fullName evidence="1">Transposase</fullName>
    </submittedName>
</protein>
<dbReference type="SUPFAM" id="SSF48295">
    <property type="entry name" value="TrpR-like"/>
    <property type="match status" value="1"/>
</dbReference>
<evidence type="ECO:0000313" key="1">
    <source>
        <dbReference type="EMBL" id="MBO0453899.1"/>
    </source>
</evidence>
<dbReference type="EMBL" id="JAFLVR010000043">
    <property type="protein sequence ID" value="MBO0453899.1"/>
    <property type="molecule type" value="Genomic_DNA"/>
</dbReference>
<dbReference type="Gene3D" id="1.10.10.10">
    <property type="entry name" value="Winged helix-like DNA-binding domain superfamily/Winged helix DNA-binding domain"/>
    <property type="match status" value="1"/>
</dbReference>
<name>A0ABS3HLS5_9ENTE</name>
<dbReference type="Pfam" id="PF01527">
    <property type="entry name" value="HTH_Tnp_1"/>
    <property type="match status" value="1"/>
</dbReference>
<dbReference type="InterPro" id="IPR010921">
    <property type="entry name" value="Trp_repressor/repl_initiator"/>
</dbReference>